<proteinExistence type="predicted"/>
<dbReference type="Proteomes" id="UP000525078">
    <property type="component" value="Unassembled WGS sequence"/>
</dbReference>
<evidence type="ECO:0000313" key="1">
    <source>
        <dbReference type="EMBL" id="KAF4378402.1"/>
    </source>
</evidence>
<comment type="caution">
    <text evidence="2">The sequence shown here is derived from an EMBL/GenBank/DDBJ whole genome shotgun (WGS) entry which is preliminary data.</text>
</comment>
<dbReference type="Proteomes" id="UP000583929">
    <property type="component" value="Unassembled WGS sequence"/>
</dbReference>
<gene>
    <name evidence="1" type="ORF">F8388_021596</name>
    <name evidence="2" type="ORF">G4B88_020221</name>
</gene>
<evidence type="ECO:0000313" key="3">
    <source>
        <dbReference type="Proteomes" id="UP000525078"/>
    </source>
</evidence>
<sequence>MKDRWLPRPLSFKPFIKLEISIDIKVVYFILTNGDWDVGFLRVVFDEDDDELILGILSGSLDMKDKLIWHYSNDGEYRVRSGYTTALNKKVYDESSNMKNTERWWNDLWNKWNKRIPPKVK</sequence>
<keyword evidence="4" id="KW-1185">Reference proteome</keyword>
<dbReference type="AlphaFoldDB" id="A0A7J6GUD3"/>
<organism evidence="2 4">
    <name type="scientific">Cannabis sativa</name>
    <name type="common">Hemp</name>
    <name type="synonym">Marijuana</name>
    <dbReference type="NCBI Taxonomy" id="3483"/>
    <lineage>
        <taxon>Eukaryota</taxon>
        <taxon>Viridiplantae</taxon>
        <taxon>Streptophyta</taxon>
        <taxon>Embryophyta</taxon>
        <taxon>Tracheophyta</taxon>
        <taxon>Spermatophyta</taxon>
        <taxon>Magnoliopsida</taxon>
        <taxon>eudicotyledons</taxon>
        <taxon>Gunneridae</taxon>
        <taxon>Pentapetalae</taxon>
        <taxon>rosids</taxon>
        <taxon>fabids</taxon>
        <taxon>Rosales</taxon>
        <taxon>Cannabaceae</taxon>
        <taxon>Cannabis</taxon>
    </lineage>
</organism>
<reference evidence="3 4" key="1">
    <citation type="journal article" date="2020" name="bioRxiv">
        <title>Sequence and annotation of 42 cannabis genomes reveals extensive copy number variation in cannabinoid synthesis and pathogen resistance genes.</title>
        <authorList>
            <person name="Mckernan K.J."/>
            <person name="Helbert Y."/>
            <person name="Kane L.T."/>
            <person name="Ebling H."/>
            <person name="Zhang L."/>
            <person name="Liu B."/>
            <person name="Eaton Z."/>
            <person name="Mclaughlin S."/>
            <person name="Kingan S."/>
            <person name="Baybayan P."/>
            <person name="Concepcion G."/>
            <person name="Jordan M."/>
            <person name="Riva A."/>
            <person name="Barbazuk W."/>
            <person name="Harkins T."/>
        </authorList>
    </citation>
    <scope>NUCLEOTIDE SEQUENCE [LARGE SCALE GENOMIC DNA]</scope>
    <source>
        <strain evidence="3 4">cv. Jamaican Lion 4</strain>
        <strain evidence="2">Father</strain>
        <strain evidence="1">Mother</strain>
        <tissue evidence="2">Leaf</tissue>
    </source>
</reference>
<protein>
    <submittedName>
        <fullName evidence="2">Uncharacterized protein</fullName>
    </submittedName>
</protein>
<evidence type="ECO:0000313" key="2">
    <source>
        <dbReference type="EMBL" id="KAF4386401.1"/>
    </source>
</evidence>
<name>A0A7J6GUD3_CANSA</name>
<dbReference type="EMBL" id="JAATIP010000074">
    <property type="protein sequence ID" value="KAF4378402.1"/>
    <property type="molecule type" value="Genomic_DNA"/>
</dbReference>
<accession>A0A7J6GUD3</accession>
<evidence type="ECO:0000313" key="4">
    <source>
        <dbReference type="Proteomes" id="UP000583929"/>
    </source>
</evidence>
<dbReference type="EMBL" id="JAATIQ010000082">
    <property type="protein sequence ID" value="KAF4386401.1"/>
    <property type="molecule type" value="Genomic_DNA"/>
</dbReference>